<dbReference type="RefSeq" id="WP_106347404.1">
    <property type="nucleotide sequence ID" value="NZ_PVUE01000001.1"/>
</dbReference>
<dbReference type="Proteomes" id="UP000237752">
    <property type="component" value="Unassembled WGS sequence"/>
</dbReference>
<dbReference type="InterPro" id="IPR011990">
    <property type="entry name" value="TPR-like_helical_dom_sf"/>
</dbReference>
<dbReference type="Gene3D" id="1.10.10.10">
    <property type="entry name" value="Winged helix-like DNA-binding domain superfamily/Winged helix DNA-binding domain"/>
    <property type="match status" value="1"/>
</dbReference>
<evidence type="ECO:0000313" key="5">
    <source>
        <dbReference type="EMBL" id="PRZ44385.1"/>
    </source>
</evidence>
<accession>A0A2T1A6Z8</accession>
<dbReference type="OrthoDB" id="27092at2"/>
<gene>
    <name evidence="5" type="ORF">CLV47_101511</name>
</gene>
<dbReference type="Pfam" id="PF00196">
    <property type="entry name" value="GerE"/>
    <property type="match status" value="1"/>
</dbReference>
<dbReference type="SUPFAM" id="SSF46894">
    <property type="entry name" value="C-terminal effector domain of the bipartite response regulators"/>
    <property type="match status" value="1"/>
</dbReference>
<dbReference type="EMBL" id="PVUE01000001">
    <property type="protein sequence ID" value="PRZ44385.1"/>
    <property type="molecule type" value="Genomic_DNA"/>
</dbReference>
<organism evidence="5 6">
    <name type="scientific">Antricoccus suffuscus</name>
    <dbReference type="NCBI Taxonomy" id="1629062"/>
    <lineage>
        <taxon>Bacteria</taxon>
        <taxon>Bacillati</taxon>
        <taxon>Actinomycetota</taxon>
        <taxon>Actinomycetes</taxon>
        <taxon>Geodermatophilales</taxon>
        <taxon>Antricoccaceae</taxon>
        <taxon>Antricoccus</taxon>
    </lineage>
</organism>
<feature type="domain" description="HTH luxR-type" evidence="4">
    <location>
        <begin position="474"/>
        <end position="539"/>
    </location>
</feature>
<dbReference type="CDD" id="cd06170">
    <property type="entry name" value="LuxR_C_like"/>
    <property type="match status" value="1"/>
</dbReference>
<dbReference type="PROSITE" id="PS00622">
    <property type="entry name" value="HTH_LUXR_1"/>
    <property type="match status" value="1"/>
</dbReference>
<evidence type="ECO:0000256" key="1">
    <source>
        <dbReference type="ARBA" id="ARBA00023015"/>
    </source>
</evidence>
<name>A0A2T1A6Z8_9ACTN</name>
<dbReference type="GO" id="GO:0003677">
    <property type="term" value="F:DNA binding"/>
    <property type="evidence" value="ECO:0007669"/>
    <property type="project" value="UniProtKB-KW"/>
</dbReference>
<dbReference type="AlphaFoldDB" id="A0A2T1A6Z8"/>
<keyword evidence="1" id="KW-0805">Transcription regulation</keyword>
<comment type="caution">
    <text evidence="5">The sequence shown here is derived from an EMBL/GenBank/DDBJ whole genome shotgun (WGS) entry which is preliminary data.</text>
</comment>
<evidence type="ECO:0000256" key="2">
    <source>
        <dbReference type="ARBA" id="ARBA00023125"/>
    </source>
</evidence>
<dbReference type="GO" id="GO:0006355">
    <property type="term" value="P:regulation of DNA-templated transcription"/>
    <property type="evidence" value="ECO:0007669"/>
    <property type="project" value="InterPro"/>
</dbReference>
<keyword evidence="3" id="KW-0804">Transcription</keyword>
<sequence>MGVVAELVYGREAFERRAWATAYEALSAVPPESLGEADLAALATSAYLAGDHESAIRAWHRAFESHIDSGDSLSAVRDAHWLAFASAVGGNFAAAEGWVARAERLLQTQSADVVERGYICIAHFQSCIAAGDFAAAEELATQIREIGERHGDADLAAQGLCGQGRMMMYAGRVRDGLAMLDEAMLRIAGGDVSPIFAGMLYCAMIDGCQEVGDYRRMSEWTSSLSRWCTAQPDMVPFTGQCAVHRAQIMRHHSGFNEALNELALAIDRYRAAGTEPAAGMAFHERGEIFRVLGDFEGAEEAFNEAAALGYEPQPGLALLWMAQGRISAAAAAIKRVLAETPNPIQRARQLPAAVQILLSAGAVVDATAPSDELDSVARLFGTDSIDAIASYAAGLVRLANDDPAGALPPLRRAWTAWIDAGSRYDAARARVQIALAFRALGDEDSAIAELSVAGRTFAELGATPDEELVARLVRRTAPGGLSEREIEVLRLVAAGNSNPQIAVALVLSEKTVARHLSNIFAKLAVRSRTAAAAYAFEHGLVR</sequence>
<dbReference type="PRINTS" id="PR00038">
    <property type="entry name" value="HTHLUXR"/>
</dbReference>
<protein>
    <submittedName>
        <fullName evidence="5">LuxR family transcriptional regulator</fullName>
    </submittedName>
</protein>
<dbReference type="InterPro" id="IPR000792">
    <property type="entry name" value="Tscrpt_reg_LuxR_C"/>
</dbReference>
<reference evidence="5 6" key="1">
    <citation type="submission" date="2018-03" db="EMBL/GenBank/DDBJ databases">
        <title>Genomic Encyclopedia of Archaeal and Bacterial Type Strains, Phase II (KMG-II): from individual species to whole genera.</title>
        <authorList>
            <person name="Goeker M."/>
        </authorList>
    </citation>
    <scope>NUCLEOTIDE SEQUENCE [LARGE SCALE GENOMIC DNA]</scope>
    <source>
        <strain evidence="5 6">DSM 100065</strain>
    </source>
</reference>
<evidence type="ECO:0000313" key="6">
    <source>
        <dbReference type="Proteomes" id="UP000237752"/>
    </source>
</evidence>
<proteinExistence type="predicted"/>
<dbReference type="SMART" id="SM00421">
    <property type="entry name" value="HTH_LUXR"/>
    <property type="match status" value="1"/>
</dbReference>
<dbReference type="SUPFAM" id="SSF48452">
    <property type="entry name" value="TPR-like"/>
    <property type="match status" value="2"/>
</dbReference>
<evidence type="ECO:0000256" key="3">
    <source>
        <dbReference type="ARBA" id="ARBA00023163"/>
    </source>
</evidence>
<dbReference type="PROSITE" id="PS50043">
    <property type="entry name" value="HTH_LUXR_2"/>
    <property type="match status" value="1"/>
</dbReference>
<dbReference type="PANTHER" id="PTHR44688:SF16">
    <property type="entry name" value="DNA-BINDING TRANSCRIPTIONAL ACTIVATOR DEVR_DOSR"/>
    <property type="match status" value="1"/>
</dbReference>
<dbReference type="PANTHER" id="PTHR44688">
    <property type="entry name" value="DNA-BINDING TRANSCRIPTIONAL ACTIVATOR DEVR_DOSR"/>
    <property type="match status" value="1"/>
</dbReference>
<keyword evidence="6" id="KW-1185">Reference proteome</keyword>
<keyword evidence="2" id="KW-0238">DNA-binding</keyword>
<dbReference type="InterPro" id="IPR016032">
    <property type="entry name" value="Sig_transdc_resp-reg_C-effctor"/>
</dbReference>
<dbReference type="Gene3D" id="1.25.40.10">
    <property type="entry name" value="Tetratricopeptide repeat domain"/>
    <property type="match status" value="2"/>
</dbReference>
<dbReference type="InterPro" id="IPR036388">
    <property type="entry name" value="WH-like_DNA-bd_sf"/>
</dbReference>
<evidence type="ECO:0000259" key="4">
    <source>
        <dbReference type="PROSITE" id="PS50043"/>
    </source>
</evidence>